<keyword evidence="2" id="KW-1133">Transmembrane helix</keyword>
<keyword evidence="2" id="KW-0472">Membrane</keyword>
<dbReference type="EMBL" id="FRBD01000014">
    <property type="protein sequence ID" value="SHK85448.1"/>
    <property type="molecule type" value="Genomic_DNA"/>
</dbReference>
<dbReference type="PANTHER" id="PTHR43156:SF2">
    <property type="entry name" value="STAGE II SPORULATION PROTEIN E"/>
    <property type="match status" value="1"/>
</dbReference>
<gene>
    <name evidence="4" type="ORF">SAMN05216463_11439</name>
</gene>
<feature type="domain" description="PPM-type phosphatase" evidence="3">
    <location>
        <begin position="467"/>
        <end position="683"/>
    </location>
</feature>
<dbReference type="Pfam" id="PF07228">
    <property type="entry name" value="SpoIIE"/>
    <property type="match status" value="1"/>
</dbReference>
<proteinExistence type="predicted"/>
<evidence type="ECO:0000313" key="5">
    <source>
        <dbReference type="Proteomes" id="UP000184130"/>
    </source>
</evidence>
<dbReference type="AlphaFoldDB" id="A0A1M6VVP9"/>
<accession>A0A1M6VVP9</accession>
<dbReference type="SMART" id="SM00028">
    <property type="entry name" value="TPR"/>
    <property type="match status" value="4"/>
</dbReference>
<dbReference type="Proteomes" id="UP000184130">
    <property type="component" value="Unassembled WGS sequence"/>
</dbReference>
<evidence type="ECO:0000256" key="2">
    <source>
        <dbReference type="SAM" id="Phobius"/>
    </source>
</evidence>
<evidence type="ECO:0000259" key="3">
    <source>
        <dbReference type="SMART" id="SM00331"/>
    </source>
</evidence>
<organism evidence="4 5">
    <name type="scientific">Xylanibacter ruminicola</name>
    <name type="common">Prevotella ruminicola</name>
    <dbReference type="NCBI Taxonomy" id="839"/>
    <lineage>
        <taxon>Bacteria</taxon>
        <taxon>Pseudomonadati</taxon>
        <taxon>Bacteroidota</taxon>
        <taxon>Bacteroidia</taxon>
        <taxon>Bacteroidales</taxon>
        <taxon>Prevotellaceae</taxon>
        <taxon>Xylanibacter</taxon>
    </lineage>
</organism>
<sequence>MKQLRIYIMLWATMVVVASCNHQQQSQADAGTQPTYVANHVDSLVTIGLDTLNLDQKMLLIDSLEKAGQLSGVRADNLRGILYYELGKPRFEEYYYKRALEHQVKNDEDRHFRYVSAAALVSVYMMKSDYEDALRLGLSIIDEMKNTSQGSDMVMAKIYNCIGSAQLSLGRQSEAEASFEKAYDYGLSQAKTKLDRSTQEAVANDVCNIAIYYLNAHQYNEAPLWLNRVEELTDSYAKLPDADPDYVDDLRGRVYLYRAVVLENGKRHAEAAEAYNKCLKTKFGKSLDGLYDATDYLMPAHRYTEAADNFKLLDRMLAEWGIVPSLDNIQQYMFPKFKANAEAGRKDSAIAMGFKILDALDTAIVAQKRSDAAELATIYDTQQKETEIARQQAQIANKDYEISRQRNIGLIIAIVLLLVFFAIYTMARRRAAQRLANMRAVQERIESELRIARDIQMSMVPHEFPQREGLDLYASMTPAREVGGDLYDCLLLDDSLYFCVGDVSGKGVPASLFMAQATRLFRALAKQHMMPATIATRLNDELAENNESGMFVTMFIGMLHMQTGHLDFCNAGHNPPAIGGGQSHGEFLKMEPNAPIGLWQGLQYEGEEIANIKHRALFVYSDGLTEAEDLQQNQFGEKRLLDLLQNTRFDSAQQVIETLKAEVEVHRNGAEPNDDLTMMCLMVK</sequence>
<dbReference type="InterPro" id="IPR011990">
    <property type="entry name" value="TPR-like_helical_dom_sf"/>
</dbReference>
<dbReference type="SUPFAM" id="SSF48452">
    <property type="entry name" value="TPR-like"/>
    <property type="match status" value="2"/>
</dbReference>
<dbReference type="InterPro" id="IPR036457">
    <property type="entry name" value="PPM-type-like_dom_sf"/>
</dbReference>
<dbReference type="PANTHER" id="PTHR43156">
    <property type="entry name" value="STAGE II SPORULATION PROTEIN E-RELATED"/>
    <property type="match status" value="1"/>
</dbReference>
<protein>
    <submittedName>
        <fullName evidence="4">Serine phosphatase RsbU, regulator of sigma subunit</fullName>
    </submittedName>
</protein>
<dbReference type="InterPro" id="IPR001932">
    <property type="entry name" value="PPM-type_phosphatase-like_dom"/>
</dbReference>
<dbReference type="InterPro" id="IPR019734">
    <property type="entry name" value="TPR_rpt"/>
</dbReference>
<dbReference type="PROSITE" id="PS51257">
    <property type="entry name" value="PROKAR_LIPOPROTEIN"/>
    <property type="match status" value="1"/>
</dbReference>
<dbReference type="Gene3D" id="3.60.40.10">
    <property type="entry name" value="PPM-type phosphatase domain"/>
    <property type="match status" value="1"/>
</dbReference>
<keyword evidence="1" id="KW-0378">Hydrolase</keyword>
<evidence type="ECO:0000256" key="1">
    <source>
        <dbReference type="ARBA" id="ARBA00022801"/>
    </source>
</evidence>
<name>A0A1M6VVP9_XYLRU</name>
<dbReference type="GO" id="GO:0016791">
    <property type="term" value="F:phosphatase activity"/>
    <property type="evidence" value="ECO:0007669"/>
    <property type="project" value="TreeGrafter"/>
</dbReference>
<dbReference type="InterPro" id="IPR052016">
    <property type="entry name" value="Bact_Sigma-Reg"/>
</dbReference>
<dbReference type="SMART" id="SM00331">
    <property type="entry name" value="PP2C_SIG"/>
    <property type="match status" value="1"/>
</dbReference>
<keyword evidence="2" id="KW-0812">Transmembrane</keyword>
<dbReference type="RefSeq" id="WP_254795146.1">
    <property type="nucleotide sequence ID" value="NZ_FRBD01000014.1"/>
</dbReference>
<reference evidence="4 5" key="1">
    <citation type="submission" date="2016-11" db="EMBL/GenBank/DDBJ databases">
        <authorList>
            <person name="Jaros S."/>
            <person name="Januszkiewicz K."/>
            <person name="Wedrychowicz H."/>
        </authorList>
    </citation>
    <scope>NUCLEOTIDE SEQUENCE [LARGE SCALE GENOMIC DNA]</scope>
    <source>
        <strain evidence="4 5">KHT3</strain>
    </source>
</reference>
<dbReference type="Gene3D" id="1.25.40.10">
    <property type="entry name" value="Tetratricopeptide repeat domain"/>
    <property type="match status" value="1"/>
</dbReference>
<feature type="transmembrane region" description="Helical" evidence="2">
    <location>
        <begin position="408"/>
        <end position="427"/>
    </location>
</feature>
<evidence type="ECO:0000313" key="4">
    <source>
        <dbReference type="EMBL" id="SHK85448.1"/>
    </source>
</evidence>